<accession>A0A8T2JSV9</accession>
<comment type="caution">
    <text evidence="2">The sequence shown here is derived from an EMBL/GenBank/DDBJ whole genome shotgun (WGS) entry which is preliminary data.</text>
</comment>
<feature type="region of interest" description="Disordered" evidence="1">
    <location>
        <begin position="135"/>
        <end position="202"/>
    </location>
</feature>
<name>A0A8T2JSV9_9PIPI</name>
<evidence type="ECO:0000313" key="2">
    <source>
        <dbReference type="EMBL" id="KAG8447402.1"/>
    </source>
</evidence>
<dbReference type="Pfam" id="PF15384">
    <property type="entry name" value="PAXX"/>
    <property type="match status" value="1"/>
</dbReference>
<protein>
    <submittedName>
        <fullName evidence="2">Uncharacterized protein</fullName>
    </submittedName>
</protein>
<proteinExistence type="predicted"/>
<gene>
    <name evidence="2" type="ORF">GDO86_014758</name>
</gene>
<dbReference type="GO" id="GO:0035861">
    <property type="term" value="C:site of double-strand break"/>
    <property type="evidence" value="ECO:0007669"/>
    <property type="project" value="TreeGrafter"/>
</dbReference>
<evidence type="ECO:0000313" key="3">
    <source>
        <dbReference type="Proteomes" id="UP000812440"/>
    </source>
</evidence>
<reference evidence="2" key="1">
    <citation type="thesis" date="2020" institute="ProQuest LLC" country="789 East Eisenhower Parkway, Ann Arbor, MI, USA">
        <title>Comparative Genomics and Chromosome Evolution.</title>
        <authorList>
            <person name="Mudd A.B."/>
        </authorList>
    </citation>
    <scope>NUCLEOTIDE SEQUENCE</scope>
    <source>
        <strain evidence="2">Female2</strain>
        <tissue evidence="2">Blood</tissue>
    </source>
</reference>
<feature type="compositionally biased region" description="Low complexity" evidence="1">
    <location>
        <begin position="139"/>
        <end position="151"/>
    </location>
</feature>
<dbReference type="GO" id="GO:0006303">
    <property type="term" value="P:double-strand break repair via nonhomologous end joining"/>
    <property type="evidence" value="ECO:0007669"/>
    <property type="project" value="InterPro"/>
</dbReference>
<dbReference type="GO" id="GO:0005634">
    <property type="term" value="C:nucleus"/>
    <property type="evidence" value="ECO:0007669"/>
    <property type="project" value="TreeGrafter"/>
</dbReference>
<keyword evidence="3" id="KW-1185">Reference proteome</keyword>
<dbReference type="PANTHER" id="PTHR28586">
    <property type="entry name" value="PROTEIN PAXX"/>
    <property type="match status" value="1"/>
</dbReference>
<dbReference type="PANTHER" id="PTHR28586:SF1">
    <property type="entry name" value="PROTEIN PAXX"/>
    <property type="match status" value="1"/>
</dbReference>
<dbReference type="CDD" id="cd22286">
    <property type="entry name" value="HD_PAXX_N"/>
    <property type="match status" value="1"/>
</dbReference>
<dbReference type="GO" id="GO:0070419">
    <property type="term" value="C:nonhomologous end joining complex"/>
    <property type="evidence" value="ECO:0007669"/>
    <property type="project" value="TreeGrafter"/>
</dbReference>
<dbReference type="InterPro" id="IPR054134">
    <property type="entry name" value="PAXX_N"/>
</dbReference>
<dbReference type="EMBL" id="JAACNH010000003">
    <property type="protein sequence ID" value="KAG8447402.1"/>
    <property type="molecule type" value="Genomic_DNA"/>
</dbReference>
<sequence>MAECLQPWIPLVTLTHGGKKYLCHGRLSDGDTSRINVHVTNGVEVWGTDVTEETLEELNNVSGSTPDSKEKIREIFERTVPVLTIEGSAANLSFPKDSGNVALSLFKLPISEGKSHIQSLLFDLTDRIRDLEKLQRGGSVSTSSSPVKPSPFCHTLVPDMDSRRKGSGISASRIKKRVPGESLVNPGSKSKKAARGVDFEES</sequence>
<evidence type="ECO:0000256" key="1">
    <source>
        <dbReference type="SAM" id="MobiDB-lite"/>
    </source>
</evidence>
<dbReference type="InterPro" id="IPR027873">
    <property type="entry name" value="PAXX"/>
</dbReference>
<organism evidence="2 3">
    <name type="scientific">Hymenochirus boettgeri</name>
    <name type="common">Congo dwarf clawed frog</name>
    <dbReference type="NCBI Taxonomy" id="247094"/>
    <lineage>
        <taxon>Eukaryota</taxon>
        <taxon>Metazoa</taxon>
        <taxon>Chordata</taxon>
        <taxon>Craniata</taxon>
        <taxon>Vertebrata</taxon>
        <taxon>Euteleostomi</taxon>
        <taxon>Amphibia</taxon>
        <taxon>Batrachia</taxon>
        <taxon>Anura</taxon>
        <taxon>Pipoidea</taxon>
        <taxon>Pipidae</taxon>
        <taxon>Pipinae</taxon>
        <taxon>Hymenochirus</taxon>
    </lineage>
</organism>
<dbReference type="OrthoDB" id="5969703at2759"/>
<dbReference type="Proteomes" id="UP000812440">
    <property type="component" value="Chromosome 8_10"/>
</dbReference>
<dbReference type="GO" id="GO:0060090">
    <property type="term" value="F:molecular adaptor activity"/>
    <property type="evidence" value="ECO:0007669"/>
    <property type="project" value="TreeGrafter"/>
</dbReference>
<dbReference type="AlphaFoldDB" id="A0A8T2JSV9"/>